<dbReference type="KEGG" id="fhl:OE105_02005"/>
<gene>
    <name evidence="6" type="ORF">OE105_02005</name>
</gene>
<evidence type="ECO:0000313" key="6">
    <source>
        <dbReference type="EMBL" id="WAA12942.1"/>
    </source>
</evidence>
<dbReference type="Proteomes" id="UP001164726">
    <property type="component" value="Chromosome"/>
</dbReference>
<keyword evidence="2 5" id="KW-0812">Transmembrane</keyword>
<reference evidence="6" key="1">
    <citation type="submission" date="2022-09" db="EMBL/GenBank/DDBJ databases">
        <title>Complete Genomes of Fervidibacillus albus and Fervidibacillus halotolerans isolated from tidal flat sediments.</title>
        <authorList>
            <person name="Kwon K.K."/>
            <person name="Yang S.-H."/>
            <person name="Park M.J."/>
            <person name="Oh H.-M."/>
        </authorList>
    </citation>
    <scope>NUCLEOTIDE SEQUENCE</scope>
    <source>
        <strain evidence="6">MEBiC13594</strain>
    </source>
</reference>
<feature type="transmembrane region" description="Helical" evidence="5">
    <location>
        <begin position="12"/>
        <end position="32"/>
    </location>
</feature>
<dbReference type="RefSeq" id="WP_275421074.1">
    <property type="nucleotide sequence ID" value="NZ_CP106877.1"/>
</dbReference>
<dbReference type="Pfam" id="PF11023">
    <property type="entry name" value="DUF2614"/>
    <property type="match status" value="1"/>
</dbReference>
<dbReference type="AlphaFoldDB" id="A0A9E8M071"/>
<evidence type="ECO:0000256" key="2">
    <source>
        <dbReference type="ARBA" id="ARBA00022692"/>
    </source>
</evidence>
<protein>
    <submittedName>
        <fullName evidence="6">YgzB family protein</fullName>
    </submittedName>
</protein>
<keyword evidence="1" id="KW-1003">Cell membrane</keyword>
<keyword evidence="3 5" id="KW-1133">Transmembrane helix</keyword>
<name>A0A9E8M071_9BACI</name>
<dbReference type="NCBIfam" id="NF002796">
    <property type="entry name" value="PRK02935.1"/>
    <property type="match status" value="1"/>
</dbReference>
<evidence type="ECO:0000256" key="1">
    <source>
        <dbReference type="ARBA" id="ARBA00022475"/>
    </source>
</evidence>
<proteinExistence type="predicted"/>
<dbReference type="InterPro" id="IPR020912">
    <property type="entry name" value="UPF0295"/>
</dbReference>
<keyword evidence="4 5" id="KW-0472">Membrane</keyword>
<dbReference type="EMBL" id="CP106877">
    <property type="protein sequence ID" value="WAA12942.1"/>
    <property type="molecule type" value="Genomic_DNA"/>
</dbReference>
<accession>A0A9E8M071</accession>
<evidence type="ECO:0000256" key="4">
    <source>
        <dbReference type="ARBA" id="ARBA00023136"/>
    </source>
</evidence>
<evidence type="ECO:0000313" key="7">
    <source>
        <dbReference type="Proteomes" id="UP001164726"/>
    </source>
</evidence>
<feature type="transmembrane region" description="Helical" evidence="5">
    <location>
        <begin position="38"/>
        <end position="60"/>
    </location>
</feature>
<organism evidence="6 7">
    <name type="scientific">Fervidibacillus halotolerans</name>
    <dbReference type="NCBI Taxonomy" id="2980027"/>
    <lineage>
        <taxon>Bacteria</taxon>
        <taxon>Bacillati</taxon>
        <taxon>Bacillota</taxon>
        <taxon>Bacilli</taxon>
        <taxon>Bacillales</taxon>
        <taxon>Bacillaceae</taxon>
        <taxon>Fervidibacillus</taxon>
    </lineage>
</organism>
<evidence type="ECO:0000256" key="3">
    <source>
        <dbReference type="ARBA" id="ARBA00022989"/>
    </source>
</evidence>
<evidence type="ECO:0000256" key="5">
    <source>
        <dbReference type="SAM" id="Phobius"/>
    </source>
</evidence>
<sequence>MGKYPNKINKIRTFALSLVFLGIFIMYIGIFLKKHPYLMLILMILGFLSVIASAVVYIWIGMLSVKAVQVICPSCGKVTKILGKADICMHCNEALTLDKSLEGKDFEEAFHRKQ</sequence>
<keyword evidence="7" id="KW-1185">Reference proteome</keyword>